<protein>
    <recommendedName>
        <fullName evidence="4">Lipoprotein</fullName>
    </recommendedName>
</protein>
<organism evidence="2 3">
    <name type="scientific">Hydrogenophaga intermedia</name>
    <dbReference type="NCBI Taxonomy" id="65786"/>
    <lineage>
        <taxon>Bacteria</taxon>
        <taxon>Pseudomonadati</taxon>
        <taxon>Pseudomonadota</taxon>
        <taxon>Betaproteobacteria</taxon>
        <taxon>Burkholderiales</taxon>
        <taxon>Comamonadaceae</taxon>
        <taxon>Hydrogenophaga</taxon>
    </lineage>
</organism>
<keyword evidence="3" id="KW-1185">Reference proteome</keyword>
<feature type="chain" id="PRO_5009681544" description="Lipoprotein" evidence="1">
    <location>
        <begin position="18"/>
        <end position="99"/>
    </location>
</feature>
<accession>A0A1L1PMN9</accession>
<evidence type="ECO:0000313" key="2">
    <source>
        <dbReference type="EMBL" id="CDN87306.1"/>
    </source>
</evidence>
<proteinExistence type="predicted"/>
<gene>
    <name evidence="2" type="ORF">BN948_01726</name>
</gene>
<dbReference type="Proteomes" id="UP000028878">
    <property type="component" value="Unassembled WGS sequence"/>
</dbReference>
<evidence type="ECO:0000313" key="3">
    <source>
        <dbReference type="Proteomes" id="UP000028878"/>
    </source>
</evidence>
<name>A0A1L1PMN9_HYDIT</name>
<reference evidence="3" key="1">
    <citation type="submission" date="2014-11" db="EMBL/GenBank/DDBJ databases">
        <title>Draft genome sequence of Hydrogenophaga intermedia S1.</title>
        <authorList>
            <person name="Gan H.M."/>
            <person name="Chew T.H."/>
            <person name="Stolz A."/>
        </authorList>
    </citation>
    <scope>NUCLEOTIDE SEQUENCE [LARGE SCALE GENOMIC DNA]</scope>
    <source>
        <strain evidence="3">S1</strain>
    </source>
</reference>
<dbReference type="AlphaFoldDB" id="A0A1L1PMN9"/>
<dbReference type="PROSITE" id="PS51257">
    <property type="entry name" value="PROKAR_LIPOPROTEIN"/>
    <property type="match status" value="1"/>
</dbReference>
<dbReference type="EMBL" id="CCAE010000010">
    <property type="protein sequence ID" value="CDN87306.1"/>
    <property type="molecule type" value="Genomic_DNA"/>
</dbReference>
<evidence type="ECO:0008006" key="4">
    <source>
        <dbReference type="Google" id="ProtNLM"/>
    </source>
</evidence>
<evidence type="ECO:0000256" key="1">
    <source>
        <dbReference type="SAM" id="SignalP"/>
    </source>
</evidence>
<sequence precursor="true">MRIVATAVLLGALSACAMPTTQDVEARWKGQRIEQAVAVLGPPQATTPLPGGVTVYTWEKTYGSANAIKRSTCRTGLHANQEGVIVAASQLSESLLCGK</sequence>
<keyword evidence="1" id="KW-0732">Signal</keyword>
<dbReference type="RefSeq" id="WP_035621166.1">
    <property type="nucleotide sequence ID" value="NZ_CCAE010000010.1"/>
</dbReference>
<feature type="signal peptide" evidence="1">
    <location>
        <begin position="1"/>
        <end position="17"/>
    </location>
</feature>